<dbReference type="EMBL" id="FNRF01000005">
    <property type="protein sequence ID" value="SEA79135.1"/>
    <property type="molecule type" value="Genomic_DNA"/>
</dbReference>
<evidence type="ECO:0000313" key="1">
    <source>
        <dbReference type="EMBL" id="SEA79135.1"/>
    </source>
</evidence>
<dbReference type="OrthoDB" id="658622at2"/>
<protein>
    <recommendedName>
        <fullName evidence="3">DUF3822 domain-containing protein</fullName>
    </recommendedName>
</protein>
<evidence type="ECO:0000313" key="2">
    <source>
        <dbReference type="Proteomes" id="UP000182257"/>
    </source>
</evidence>
<proteinExistence type="predicted"/>
<dbReference type="InterPro" id="IPR024213">
    <property type="entry name" value="DUF3822"/>
</dbReference>
<evidence type="ECO:0008006" key="3">
    <source>
        <dbReference type="Google" id="ProtNLM"/>
    </source>
</evidence>
<dbReference type="AlphaFoldDB" id="A0A1H4E282"/>
<reference evidence="1 2" key="1">
    <citation type="submission" date="2016-10" db="EMBL/GenBank/DDBJ databases">
        <authorList>
            <person name="de Groot N.N."/>
        </authorList>
    </citation>
    <scope>NUCLEOTIDE SEQUENCE [LARGE SCALE GENOMIC DNA]</scope>
    <source>
        <strain evidence="1 2">D31d</strain>
    </source>
</reference>
<dbReference type="CDD" id="cd24013">
    <property type="entry name" value="ASKHA_ATPase_BT3980-like"/>
    <property type="match status" value="1"/>
</dbReference>
<name>A0A1H4E282_XYLRU</name>
<sequence>MDAKTTIIRIGRNTLSFTALDVANTVHPIDYRPYVVRGGISMSANLREAFKTGDYVDEDTAKVFIMVDTPSLLVPIEQFDENDMEALFSYSYPPGQEKRVILYNVLPDLKAVCVFAINKNLDTVIKDRFESGYNFVHALTPVWRQLHQRSFTGHRNKLYGYFNSKKLHIFSFQQNRFKFCNTFDAAHAHDALYYLMYVWKQLRLEPEHDELHILGNIPDEEWLLQELKRFLHNAYLINATAEFPDSPATSIKGMPYDLITFISRGR</sequence>
<dbReference type="Gene3D" id="3.30.420.250">
    <property type="match status" value="1"/>
</dbReference>
<accession>A0A1H4E282</accession>
<dbReference type="Proteomes" id="UP000182257">
    <property type="component" value="Unassembled WGS sequence"/>
</dbReference>
<dbReference type="Gene3D" id="3.30.420.260">
    <property type="match status" value="1"/>
</dbReference>
<dbReference type="RefSeq" id="WP_074761860.1">
    <property type="nucleotide sequence ID" value="NZ_FNRF01000005.1"/>
</dbReference>
<organism evidence="1 2">
    <name type="scientific">Xylanibacter ruminicola</name>
    <name type="common">Prevotella ruminicola</name>
    <dbReference type="NCBI Taxonomy" id="839"/>
    <lineage>
        <taxon>Bacteria</taxon>
        <taxon>Pseudomonadati</taxon>
        <taxon>Bacteroidota</taxon>
        <taxon>Bacteroidia</taxon>
        <taxon>Bacteroidales</taxon>
        <taxon>Prevotellaceae</taxon>
        <taxon>Xylanibacter</taxon>
    </lineage>
</organism>
<gene>
    <name evidence="1" type="ORF">SAMN05216462_2536</name>
</gene>
<dbReference type="Pfam" id="PF12864">
    <property type="entry name" value="DUF3822"/>
    <property type="match status" value="1"/>
</dbReference>